<proteinExistence type="predicted"/>
<evidence type="ECO:0000313" key="4">
    <source>
        <dbReference type="Proteomes" id="UP000560069"/>
    </source>
</evidence>
<dbReference type="EMBL" id="JACCFQ010000002">
    <property type="protein sequence ID" value="NYJ18196.1"/>
    <property type="molecule type" value="Genomic_DNA"/>
</dbReference>
<reference evidence="3 4" key="1">
    <citation type="submission" date="2020-07" db="EMBL/GenBank/DDBJ databases">
        <title>Sequencing the genomes of 1000 actinobacteria strains.</title>
        <authorList>
            <person name="Klenk H.-P."/>
        </authorList>
    </citation>
    <scope>NUCLEOTIDE SEQUENCE [LARGE SCALE GENOMIC DNA]</scope>
    <source>
        <strain evidence="3 4">DSM 15664</strain>
    </source>
</reference>
<organism evidence="3 4">
    <name type="scientific">Nesterenkonia sandarakina</name>
    <dbReference type="NCBI Taxonomy" id="272918"/>
    <lineage>
        <taxon>Bacteria</taxon>
        <taxon>Bacillati</taxon>
        <taxon>Actinomycetota</taxon>
        <taxon>Actinomycetes</taxon>
        <taxon>Micrococcales</taxon>
        <taxon>Micrococcaceae</taxon>
        <taxon>Nesterenkonia</taxon>
    </lineage>
</organism>
<comment type="caution">
    <text evidence="3">The sequence shown here is derived from an EMBL/GenBank/DDBJ whole genome shotgun (WGS) entry which is preliminary data.</text>
</comment>
<evidence type="ECO:0000256" key="1">
    <source>
        <dbReference type="SAM" id="MobiDB-lite"/>
    </source>
</evidence>
<feature type="region of interest" description="Disordered" evidence="1">
    <location>
        <begin position="67"/>
        <end position="99"/>
    </location>
</feature>
<feature type="compositionally biased region" description="Acidic residues" evidence="1">
    <location>
        <begin position="70"/>
        <end position="90"/>
    </location>
</feature>
<accession>A0A7Z0EB32</accession>
<dbReference type="RefSeq" id="WP_179443116.1">
    <property type="nucleotide sequence ID" value="NZ_BAAALK010000005.1"/>
</dbReference>
<evidence type="ECO:0000259" key="2">
    <source>
        <dbReference type="Pfam" id="PF12728"/>
    </source>
</evidence>
<name>A0A7Z0EB32_9MICC</name>
<feature type="domain" description="Helix-turn-helix" evidence="2">
    <location>
        <begin position="20"/>
        <end position="55"/>
    </location>
</feature>
<dbReference type="AlphaFoldDB" id="A0A7Z0EB32"/>
<keyword evidence="4" id="KW-1185">Reference proteome</keyword>
<dbReference type="InterPro" id="IPR010093">
    <property type="entry name" value="SinI_DNA-bd"/>
</dbReference>
<dbReference type="GO" id="GO:0003677">
    <property type="term" value="F:DNA binding"/>
    <property type="evidence" value="ECO:0007669"/>
    <property type="project" value="InterPro"/>
</dbReference>
<dbReference type="Pfam" id="PF12728">
    <property type="entry name" value="HTH_17"/>
    <property type="match status" value="1"/>
</dbReference>
<dbReference type="Proteomes" id="UP000560069">
    <property type="component" value="Unassembled WGS sequence"/>
</dbReference>
<gene>
    <name evidence="3" type="ORF">HNR11_002786</name>
</gene>
<dbReference type="NCBIfam" id="TIGR01764">
    <property type="entry name" value="excise"/>
    <property type="match status" value="1"/>
</dbReference>
<evidence type="ECO:0000313" key="3">
    <source>
        <dbReference type="EMBL" id="NYJ18196.1"/>
    </source>
</evidence>
<sequence length="99" mass="11111">MNDPDSIDELLKDFPDLAQPKEIADLLRVKLNTVNQWIRDGRLSSINAGRRVNRIMKPKLREFLLHADEIPDTDSESDAGADTEAGVSDDVDVKEKHAD</sequence>
<dbReference type="InterPro" id="IPR041657">
    <property type="entry name" value="HTH_17"/>
</dbReference>
<protein>
    <submittedName>
        <fullName evidence="3">Excisionase family DNA binding protein</fullName>
    </submittedName>
</protein>